<dbReference type="PRINTS" id="PR01884">
    <property type="entry name" value="MALPROTEIN"/>
</dbReference>
<feature type="region of interest" description="Disordered" evidence="6">
    <location>
        <begin position="458"/>
        <end position="477"/>
    </location>
</feature>
<evidence type="ECO:0000256" key="4">
    <source>
        <dbReference type="ARBA" id="ARBA00023136"/>
    </source>
</evidence>
<dbReference type="InterPro" id="IPR013295">
    <property type="entry name" value="MAL"/>
</dbReference>
<comment type="subcellular location">
    <subcellularLocation>
        <location evidence="1">Membrane</location>
        <topology evidence="1">Multi-pass membrane protein</topology>
    </subcellularLocation>
</comment>
<feature type="transmembrane region" description="Helical" evidence="7">
    <location>
        <begin position="369"/>
        <end position="391"/>
    </location>
</feature>
<gene>
    <name evidence="9" type="ORF">NDU88_002357</name>
</gene>
<protein>
    <recommendedName>
        <fullName evidence="8">MARVEL domain-containing protein</fullName>
    </recommendedName>
</protein>
<evidence type="ECO:0000256" key="5">
    <source>
        <dbReference type="PROSITE-ProRule" id="PRU00581"/>
    </source>
</evidence>
<feature type="region of interest" description="Disordered" evidence="6">
    <location>
        <begin position="287"/>
        <end position="335"/>
    </location>
</feature>
<keyword evidence="3 7" id="KW-1133">Transmembrane helix</keyword>
<sequence>MPRGKTAGKASGKPARQLLFSEALRQQKHSSTADSSPPPHAIMSEDAQGVSMDRILQEISAVGRKLEGRDNAMTALTAETRSMRLEIVGFQSQISGLDHRVAAVESQVALQTDRDQELLHLRSKLTDLEDRSRRNNVRFLGFPEGIEGTDILSYLQGTLPKLADTTFDPLLEFQRAPRLGPKRQNGKDRPRPIIACFLRHGQVRQLLQMSRMQGPLRLGSLKIRLSADFSKETADRRRAFLSLRPRLRHLDVKFGLFEPARMWITKNGESQTFYDTEDLKTFLEGLHDPTQPMESATQPPQDTQNQTRGMGQPETALDTDERSTTDPQTRGRDLERLTKSFDDRGQVLGLLVWALIADSHYQYVPAYSWVMFVAVFCWIATVILFVLLLLQLHFKCSMVPCDLVLLIYNFAAATLYITGFITCAASVPSDFSHYIYNKRAAASQARLSVRAYGISRNRRRRGEERRAGSAKRETRGVTRSIEVQCGMRSVSRGSQIRRGLRVHRSLRLEGRGLKRGLKAAQKQPEQPEVRPCVRSGLRTRGETESEWTRVHQGLRRSGEQPEE</sequence>
<evidence type="ECO:0000256" key="2">
    <source>
        <dbReference type="ARBA" id="ARBA00022692"/>
    </source>
</evidence>
<keyword evidence="2 5" id="KW-0812">Transmembrane</keyword>
<feature type="compositionally biased region" description="Polar residues" evidence="6">
    <location>
        <begin position="292"/>
        <end position="309"/>
    </location>
</feature>
<dbReference type="Pfam" id="PF01284">
    <property type="entry name" value="MARVEL"/>
    <property type="match status" value="1"/>
</dbReference>
<reference evidence="9" key="1">
    <citation type="journal article" date="2022" name="bioRxiv">
        <title>Sequencing and chromosome-scale assembly of the giantPleurodeles waltlgenome.</title>
        <authorList>
            <person name="Brown T."/>
            <person name="Elewa A."/>
            <person name="Iarovenko S."/>
            <person name="Subramanian E."/>
            <person name="Araus A.J."/>
            <person name="Petzold A."/>
            <person name="Susuki M."/>
            <person name="Suzuki K.-i.T."/>
            <person name="Hayashi T."/>
            <person name="Toyoda A."/>
            <person name="Oliveira C."/>
            <person name="Osipova E."/>
            <person name="Leigh N.D."/>
            <person name="Simon A."/>
            <person name="Yun M.H."/>
        </authorList>
    </citation>
    <scope>NUCLEOTIDE SEQUENCE</scope>
    <source>
        <strain evidence="9">20211129_DDA</strain>
        <tissue evidence="9">Liver</tissue>
    </source>
</reference>
<feature type="compositionally biased region" description="Basic and acidic residues" evidence="6">
    <location>
        <begin position="461"/>
        <end position="476"/>
    </location>
</feature>
<evidence type="ECO:0000256" key="1">
    <source>
        <dbReference type="ARBA" id="ARBA00004141"/>
    </source>
</evidence>
<evidence type="ECO:0000313" key="10">
    <source>
        <dbReference type="Proteomes" id="UP001066276"/>
    </source>
</evidence>
<dbReference type="Proteomes" id="UP001066276">
    <property type="component" value="Chromosome 12"/>
</dbReference>
<evidence type="ECO:0000259" key="8">
    <source>
        <dbReference type="PROSITE" id="PS51225"/>
    </source>
</evidence>
<name>A0AAV7KVW3_PLEWA</name>
<dbReference type="Gene3D" id="3.30.70.1820">
    <property type="entry name" value="L1 transposable element, RRM domain"/>
    <property type="match status" value="1"/>
</dbReference>
<dbReference type="InterPro" id="IPR004244">
    <property type="entry name" value="Transposase_22"/>
</dbReference>
<accession>A0AAV7KVW3</accession>
<evidence type="ECO:0000256" key="6">
    <source>
        <dbReference type="SAM" id="MobiDB-lite"/>
    </source>
</evidence>
<organism evidence="9 10">
    <name type="scientific">Pleurodeles waltl</name>
    <name type="common">Iberian ribbed newt</name>
    <dbReference type="NCBI Taxonomy" id="8319"/>
    <lineage>
        <taxon>Eukaryota</taxon>
        <taxon>Metazoa</taxon>
        <taxon>Chordata</taxon>
        <taxon>Craniata</taxon>
        <taxon>Vertebrata</taxon>
        <taxon>Euteleostomi</taxon>
        <taxon>Amphibia</taxon>
        <taxon>Batrachia</taxon>
        <taxon>Caudata</taxon>
        <taxon>Salamandroidea</taxon>
        <taxon>Salamandridae</taxon>
        <taxon>Pleurodelinae</taxon>
        <taxon>Pleurodeles</taxon>
    </lineage>
</organism>
<feature type="compositionally biased region" description="Basic and acidic residues" evidence="6">
    <location>
        <begin position="539"/>
        <end position="549"/>
    </location>
</feature>
<dbReference type="PANTHER" id="PTHR11505">
    <property type="entry name" value="L1 TRANSPOSABLE ELEMENT-RELATED"/>
    <property type="match status" value="1"/>
</dbReference>
<evidence type="ECO:0000256" key="3">
    <source>
        <dbReference type="ARBA" id="ARBA00022989"/>
    </source>
</evidence>
<feature type="region of interest" description="Disordered" evidence="6">
    <location>
        <begin position="1"/>
        <end position="49"/>
    </location>
</feature>
<proteinExistence type="predicted"/>
<keyword evidence="4 5" id="KW-0472">Membrane</keyword>
<dbReference type="AlphaFoldDB" id="A0AAV7KVW3"/>
<comment type="caution">
    <text evidence="9">The sequence shown here is derived from an EMBL/GenBank/DDBJ whole genome shotgun (WGS) entry which is preliminary data.</text>
</comment>
<feature type="domain" description="MARVEL" evidence="8">
    <location>
        <begin position="333"/>
        <end position="464"/>
    </location>
</feature>
<dbReference type="GO" id="GO:0016020">
    <property type="term" value="C:membrane"/>
    <property type="evidence" value="ECO:0007669"/>
    <property type="project" value="UniProtKB-SubCell"/>
</dbReference>
<feature type="transmembrane region" description="Helical" evidence="7">
    <location>
        <begin position="403"/>
        <end position="427"/>
    </location>
</feature>
<dbReference type="EMBL" id="JANPWB010000016">
    <property type="protein sequence ID" value="KAJ1082189.1"/>
    <property type="molecule type" value="Genomic_DNA"/>
</dbReference>
<evidence type="ECO:0000256" key="7">
    <source>
        <dbReference type="SAM" id="Phobius"/>
    </source>
</evidence>
<feature type="compositionally biased region" description="Basic and acidic residues" evidence="6">
    <location>
        <begin position="319"/>
        <end position="335"/>
    </location>
</feature>
<dbReference type="InterPro" id="IPR008253">
    <property type="entry name" value="Marvel"/>
</dbReference>
<keyword evidence="10" id="KW-1185">Reference proteome</keyword>
<feature type="region of interest" description="Disordered" evidence="6">
    <location>
        <begin position="513"/>
        <end position="563"/>
    </location>
</feature>
<dbReference type="PROSITE" id="PS51225">
    <property type="entry name" value="MARVEL"/>
    <property type="match status" value="1"/>
</dbReference>
<evidence type="ECO:0000313" key="9">
    <source>
        <dbReference type="EMBL" id="KAJ1082189.1"/>
    </source>
</evidence>